<feature type="domain" description="Glycosyltransferase 2-like" evidence="1">
    <location>
        <begin position="16"/>
        <end position="112"/>
    </location>
</feature>
<dbReference type="InterPro" id="IPR029044">
    <property type="entry name" value="Nucleotide-diphossugar_trans"/>
</dbReference>
<evidence type="ECO:0000313" key="2">
    <source>
        <dbReference type="EMBL" id="GAA2032776.1"/>
    </source>
</evidence>
<evidence type="ECO:0000259" key="1">
    <source>
        <dbReference type="Pfam" id="PF00535"/>
    </source>
</evidence>
<sequence>MSEDRGPGDGRTTFALVIPTHRRPDLVTQAVESALRQTRPFDQVIVVPDGVDDPAIGVLDARPIEVAPIEKAGVAAARNAGLARASTDWVCFLDDDDLLDPGYLARIEAEAATGALAMNTGYWSFAAEAGPGDEFSASTLDECLAAARTAEPRKDLSYLQIEGRSFDLLLERMRGSMSTTAVRRDVIVRAGAFPHGFVTAQDWVMYVNVARLAEWRSLPDRLAYFRDDARSITRTGSPLKGLTALRAIRSFWQPTDLPTPPHRPLEAYSPYYRHVLEWALRACRRARDLRAYREALALARDILPRRRDRAVAMLPRWMRRLGRRLRPAQGWAPSSRGTRTGR</sequence>
<evidence type="ECO:0000313" key="3">
    <source>
        <dbReference type="Proteomes" id="UP001501196"/>
    </source>
</evidence>
<dbReference type="SUPFAM" id="SSF53448">
    <property type="entry name" value="Nucleotide-diphospho-sugar transferases"/>
    <property type="match status" value="1"/>
</dbReference>
<organism evidence="2 3">
    <name type="scientific">Agromyces tropicus</name>
    <dbReference type="NCBI Taxonomy" id="555371"/>
    <lineage>
        <taxon>Bacteria</taxon>
        <taxon>Bacillati</taxon>
        <taxon>Actinomycetota</taxon>
        <taxon>Actinomycetes</taxon>
        <taxon>Micrococcales</taxon>
        <taxon>Microbacteriaceae</taxon>
        <taxon>Agromyces</taxon>
    </lineage>
</organism>
<name>A0ABN2UB58_9MICO</name>
<dbReference type="RefSeq" id="WP_344371537.1">
    <property type="nucleotide sequence ID" value="NZ_BAAAPW010000002.1"/>
</dbReference>
<reference evidence="2 3" key="1">
    <citation type="journal article" date="2019" name="Int. J. Syst. Evol. Microbiol.">
        <title>The Global Catalogue of Microorganisms (GCM) 10K type strain sequencing project: providing services to taxonomists for standard genome sequencing and annotation.</title>
        <authorList>
            <consortium name="The Broad Institute Genomics Platform"/>
            <consortium name="The Broad Institute Genome Sequencing Center for Infectious Disease"/>
            <person name="Wu L."/>
            <person name="Ma J."/>
        </authorList>
    </citation>
    <scope>NUCLEOTIDE SEQUENCE [LARGE SCALE GENOMIC DNA]</scope>
    <source>
        <strain evidence="2 3">JCM 15672</strain>
    </source>
</reference>
<dbReference type="PANTHER" id="PTHR43685:SF2">
    <property type="entry name" value="GLYCOSYLTRANSFERASE 2-LIKE DOMAIN-CONTAINING PROTEIN"/>
    <property type="match status" value="1"/>
</dbReference>
<dbReference type="EMBL" id="BAAAPW010000002">
    <property type="protein sequence ID" value="GAA2032776.1"/>
    <property type="molecule type" value="Genomic_DNA"/>
</dbReference>
<keyword evidence="3" id="KW-1185">Reference proteome</keyword>
<accession>A0ABN2UB58</accession>
<dbReference type="InterPro" id="IPR001173">
    <property type="entry name" value="Glyco_trans_2-like"/>
</dbReference>
<dbReference type="Proteomes" id="UP001501196">
    <property type="component" value="Unassembled WGS sequence"/>
</dbReference>
<dbReference type="InterPro" id="IPR050834">
    <property type="entry name" value="Glycosyltransf_2"/>
</dbReference>
<dbReference type="Gene3D" id="3.90.550.10">
    <property type="entry name" value="Spore Coat Polysaccharide Biosynthesis Protein SpsA, Chain A"/>
    <property type="match status" value="1"/>
</dbReference>
<gene>
    <name evidence="2" type="ORF">GCM10009819_16040</name>
</gene>
<protein>
    <recommendedName>
        <fullName evidence="1">Glycosyltransferase 2-like domain-containing protein</fullName>
    </recommendedName>
</protein>
<dbReference type="CDD" id="cd00761">
    <property type="entry name" value="Glyco_tranf_GTA_type"/>
    <property type="match status" value="1"/>
</dbReference>
<proteinExistence type="predicted"/>
<dbReference type="PANTHER" id="PTHR43685">
    <property type="entry name" value="GLYCOSYLTRANSFERASE"/>
    <property type="match status" value="1"/>
</dbReference>
<dbReference type="Pfam" id="PF00535">
    <property type="entry name" value="Glycos_transf_2"/>
    <property type="match status" value="1"/>
</dbReference>
<comment type="caution">
    <text evidence="2">The sequence shown here is derived from an EMBL/GenBank/DDBJ whole genome shotgun (WGS) entry which is preliminary data.</text>
</comment>